<dbReference type="Gene3D" id="2.60.40.2700">
    <property type="match status" value="1"/>
</dbReference>
<dbReference type="Gene3D" id="3.20.20.80">
    <property type="entry name" value="Glycosidases"/>
    <property type="match status" value="1"/>
</dbReference>
<reference evidence="1" key="1">
    <citation type="submission" date="2022-10" db="EMBL/GenBank/DDBJ databases">
        <title>Comparative genomic analysis of Cohnella hashimotonis sp. nov., isolated from the International Space Station.</title>
        <authorList>
            <person name="Simpson A."/>
            <person name="Venkateswaran K."/>
        </authorList>
    </citation>
    <scope>NUCLEOTIDE SEQUENCE</scope>
    <source>
        <strain evidence="1">DSM 28161</strain>
    </source>
</reference>
<evidence type="ECO:0000313" key="2">
    <source>
        <dbReference type="Proteomes" id="UP001153404"/>
    </source>
</evidence>
<keyword evidence="2" id="KW-1185">Reference proteome</keyword>
<dbReference type="EMBL" id="JAPDIA010000009">
    <property type="protein sequence ID" value="MDG0814039.1"/>
    <property type="molecule type" value="Genomic_DNA"/>
</dbReference>
<dbReference type="InterPro" id="IPR017853">
    <property type="entry name" value="GH"/>
</dbReference>
<gene>
    <name evidence="1" type="ORF">OMP40_35705</name>
</gene>
<name>A0A9X4KZ79_9BACL</name>
<dbReference type="RefSeq" id="WP_277538634.1">
    <property type="nucleotide sequence ID" value="NZ_JAPDIA010000009.1"/>
</dbReference>
<sequence>MPSNDESLKAARVEISGLPRKKGALQARIILPERESARHEGHEGPSYRWLTSDAKDGIYTPIAGAYYDVLPLSAAAVGRYVRCEAALVSGEERLVLTGEAIGPIADAEGNPNTDWLHDARYGISHHLLAEFMNRVAPIDDEKWRDGERWDEVIAGFDVDRYVEQVVESGAGFVILTLGQNSGYLLSPNATYDRIAGLQPGERASTRDLPLEIADALAPHGIKLILYVPANPPSKAHLEDGDNAINRAFDYPVEVAPSQETQAKWQAVIREWSDRYGEKLAGWWFDGMWFQEAYDDLTLPCNWYSLAGAAKSGNPSRIVAFNGGIFRDRLVNSRLEDYTAGETNEIGPLPPNGRWADEREGVQWFHWTFLGRFVTDLAGWGNTGLNWPTGELTDWVKSAIEMQGVIALDVHVNRFGHLDGEQREKLQAIKQAIRQGRVQA</sequence>
<comment type="caution">
    <text evidence="1">The sequence shown here is derived from an EMBL/GenBank/DDBJ whole genome shotgun (WGS) entry which is preliminary data.</text>
</comment>
<evidence type="ECO:0000313" key="1">
    <source>
        <dbReference type="EMBL" id="MDG0814039.1"/>
    </source>
</evidence>
<proteinExistence type="predicted"/>
<dbReference type="Proteomes" id="UP001153404">
    <property type="component" value="Unassembled WGS sequence"/>
</dbReference>
<organism evidence="1 2">
    <name type="scientific">Cohnella rhizosphaerae</name>
    <dbReference type="NCBI Taxonomy" id="1457232"/>
    <lineage>
        <taxon>Bacteria</taxon>
        <taxon>Bacillati</taxon>
        <taxon>Bacillota</taxon>
        <taxon>Bacilli</taxon>
        <taxon>Bacillales</taxon>
        <taxon>Paenibacillaceae</taxon>
        <taxon>Cohnella</taxon>
    </lineage>
</organism>
<accession>A0A9X4KZ79</accession>
<dbReference type="AlphaFoldDB" id="A0A9X4KZ79"/>
<protein>
    <submittedName>
        <fullName evidence="1">Alpha-L-fucosidase</fullName>
    </submittedName>
</protein>
<dbReference type="SUPFAM" id="SSF51445">
    <property type="entry name" value="(Trans)glycosidases"/>
    <property type="match status" value="1"/>
</dbReference>